<accession>A0A918WAK0</accession>
<feature type="signal peptide" evidence="2">
    <location>
        <begin position="1"/>
        <end position="35"/>
    </location>
</feature>
<dbReference type="AlphaFoldDB" id="A0A918WAK0"/>
<dbReference type="Pfam" id="PF08309">
    <property type="entry name" value="LVIVD"/>
    <property type="match status" value="2"/>
</dbReference>
<feature type="compositionally biased region" description="Low complexity" evidence="1">
    <location>
        <begin position="45"/>
        <end position="54"/>
    </location>
</feature>
<evidence type="ECO:0000256" key="1">
    <source>
        <dbReference type="SAM" id="MobiDB-lite"/>
    </source>
</evidence>
<reference evidence="3" key="2">
    <citation type="submission" date="2020-09" db="EMBL/GenBank/DDBJ databases">
        <authorList>
            <person name="Sun Q."/>
            <person name="Ohkuma M."/>
        </authorList>
    </citation>
    <scope>NUCLEOTIDE SEQUENCE</scope>
    <source>
        <strain evidence="3">JCM 4518</strain>
    </source>
</reference>
<feature type="chain" id="PRO_5037977780" description="Secreted protein" evidence="2">
    <location>
        <begin position="36"/>
        <end position="502"/>
    </location>
</feature>
<protein>
    <recommendedName>
        <fullName evidence="5">Secreted protein</fullName>
    </recommendedName>
</protein>
<dbReference type="EMBL" id="BMUL01000007">
    <property type="protein sequence ID" value="GHA85665.1"/>
    <property type="molecule type" value="Genomic_DNA"/>
</dbReference>
<dbReference type="SUPFAM" id="SSF75011">
    <property type="entry name" value="3-carboxy-cis,cis-mucoante lactonizing enzyme"/>
    <property type="match status" value="1"/>
</dbReference>
<reference evidence="3" key="1">
    <citation type="journal article" date="2014" name="Int. J. Syst. Evol. Microbiol.">
        <title>Complete genome sequence of Corynebacterium casei LMG S-19264T (=DSM 44701T), isolated from a smear-ripened cheese.</title>
        <authorList>
            <consortium name="US DOE Joint Genome Institute (JGI-PGF)"/>
            <person name="Walter F."/>
            <person name="Albersmeier A."/>
            <person name="Kalinowski J."/>
            <person name="Ruckert C."/>
        </authorList>
    </citation>
    <scope>NUCLEOTIDE SEQUENCE</scope>
    <source>
        <strain evidence="3">JCM 4518</strain>
    </source>
</reference>
<evidence type="ECO:0000313" key="3">
    <source>
        <dbReference type="EMBL" id="GHA85665.1"/>
    </source>
</evidence>
<sequence length="502" mass="53953">MHTPLSPRSRIRRLGAATAAAGLLAALLATGTAVATPDPGDERAPAPVSAAQAAETRSEMRAGEIPGVDEIVRSSNIEHLANVPSDALKSLNTDLAFQGRYAFAGNYDGFRIFDISDPKAPRSVVQVLCPGSQNDISVSGNLLFLSTDSSRSDDSCASTTQPASVKESWEGMKIFDISDIANPKYVASVETACGSHTHTLLPKRDDVYVYVSSYSPSAAFPDCLPPHDGISVIKVPRAEPQRAKVVGFPVLFPGEGPDGGGNPGAPTNPGVSKTTGCHDITVLPEQDLAAGACMGDGILFDVSDPERPRVIDRVQDNVNFAFWHSATFNQKARKVVFTDELGGGGGATCNATVGPNRGANGIYDIRGKGDKRKLVFRSYFKIPRHQADTENCVAHNGSLIPVKGKDLMVQAWYQGGVSVWDFTDSSRPKEIGYFERGPLSATTLSVGGSWSAYYYNGHIYSNDIAKGLDVLKISDKRTDPAKRIRMDELNVQTQPDYFDRRR</sequence>
<organism evidence="3 4">
    <name type="scientific">Streptomyces termitum</name>
    <dbReference type="NCBI Taxonomy" id="67368"/>
    <lineage>
        <taxon>Bacteria</taxon>
        <taxon>Bacillati</taxon>
        <taxon>Actinomycetota</taxon>
        <taxon>Actinomycetes</taxon>
        <taxon>Kitasatosporales</taxon>
        <taxon>Streptomycetaceae</taxon>
        <taxon>Streptomyces</taxon>
    </lineage>
</organism>
<evidence type="ECO:0008006" key="5">
    <source>
        <dbReference type="Google" id="ProtNLM"/>
    </source>
</evidence>
<evidence type="ECO:0000256" key="2">
    <source>
        <dbReference type="SAM" id="SignalP"/>
    </source>
</evidence>
<dbReference type="Proteomes" id="UP000644020">
    <property type="component" value="Unassembled WGS sequence"/>
</dbReference>
<keyword evidence="4" id="KW-1185">Reference proteome</keyword>
<name>A0A918WAK0_9ACTN</name>
<dbReference type="InterPro" id="IPR013211">
    <property type="entry name" value="LVIVD"/>
</dbReference>
<feature type="region of interest" description="Disordered" evidence="1">
    <location>
        <begin position="36"/>
        <end position="60"/>
    </location>
</feature>
<evidence type="ECO:0000313" key="4">
    <source>
        <dbReference type="Proteomes" id="UP000644020"/>
    </source>
</evidence>
<gene>
    <name evidence="3" type="ORF">GCM10010305_31900</name>
</gene>
<proteinExistence type="predicted"/>
<comment type="caution">
    <text evidence="3">The sequence shown here is derived from an EMBL/GenBank/DDBJ whole genome shotgun (WGS) entry which is preliminary data.</text>
</comment>
<keyword evidence="2" id="KW-0732">Signal</keyword>